<evidence type="ECO:0000313" key="3">
    <source>
        <dbReference type="Proteomes" id="UP000186817"/>
    </source>
</evidence>
<dbReference type="Proteomes" id="UP000186817">
    <property type="component" value="Unassembled WGS sequence"/>
</dbReference>
<proteinExistence type="predicted"/>
<dbReference type="InterPro" id="IPR029033">
    <property type="entry name" value="His_PPase_superfam"/>
</dbReference>
<accession>A0A1Q9DJU3</accession>
<organism evidence="2 3">
    <name type="scientific">Symbiodinium microadriaticum</name>
    <name type="common">Dinoflagellate</name>
    <name type="synonym">Zooxanthella microadriatica</name>
    <dbReference type="NCBI Taxonomy" id="2951"/>
    <lineage>
        <taxon>Eukaryota</taxon>
        <taxon>Sar</taxon>
        <taxon>Alveolata</taxon>
        <taxon>Dinophyceae</taxon>
        <taxon>Suessiales</taxon>
        <taxon>Symbiodiniaceae</taxon>
        <taxon>Symbiodinium</taxon>
    </lineage>
</organism>
<protein>
    <submittedName>
        <fullName evidence="2">Uncharacterized protein</fullName>
    </submittedName>
</protein>
<keyword evidence="1" id="KW-0175">Coiled coil</keyword>
<dbReference type="Gene3D" id="3.40.50.1240">
    <property type="entry name" value="Phosphoglycerate mutase-like"/>
    <property type="match status" value="1"/>
</dbReference>
<gene>
    <name evidence="2" type="ORF">AK812_SmicGene22452</name>
</gene>
<name>A0A1Q9DJU3_SYMMI</name>
<evidence type="ECO:0000256" key="1">
    <source>
        <dbReference type="SAM" id="Coils"/>
    </source>
</evidence>
<reference evidence="2 3" key="1">
    <citation type="submission" date="2016-02" db="EMBL/GenBank/DDBJ databases">
        <title>Genome analysis of coral dinoflagellate symbionts highlights evolutionary adaptations to a symbiotic lifestyle.</title>
        <authorList>
            <person name="Aranda M."/>
            <person name="Li Y."/>
            <person name="Liew Y.J."/>
            <person name="Baumgarten S."/>
            <person name="Simakov O."/>
            <person name="Wilson M."/>
            <person name="Piel J."/>
            <person name="Ashoor H."/>
            <person name="Bougouffa S."/>
            <person name="Bajic V.B."/>
            <person name="Ryu T."/>
            <person name="Ravasi T."/>
            <person name="Bayer T."/>
            <person name="Micklem G."/>
            <person name="Kim H."/>
            <person name="Bhak J."/>
            <person name="Lajeunesse T.C."/>
            <person name="Voolstra C.R."/>
        </authorList>
    </citation>
    <scope>NUCLEOTIDE SEQUENCE [LARGE SCALE GENOMIC DNA]</scope>
    <source>
        <strain evidence="2 3">CCMP2467</strain>
    </source>
</reference>
<keyword evidence="3" id="KW-1185">Reference proteome</keyword>
<sequence length="440" mass="50252">MQGCELFLRPELREFYPDNNENQGRPVSELQHCPALSALPAWPAVEKALSVAAASDWRRAWDESLAAGDGWQQHCGSIDRLVPFRNWLIMRPESNVAIVAHYGSINNLLNMEPFERSVREEKLRSWSGVHANTPRTAMKYFLVPNCGWVAVLYERPPSSEQRSFQSRLEDELDRQRSRALDTTTSIVSAAGYAEAAAQAEEEAEQRFKKERHLWETRCKEERERRESLQVAQAAAIQKAAAEAERRAEARFEEERQIFEQRLKEERDKRNRAEAAKAQALDHYLAEVRTQKKNAVQKVIDSLFSKTRKTAAGQLKQIASSWLDIAKAGARRRRRVDAVDKAVMSWGRKAMSGRPGPSFNAWRDVVRARRRARAAVGVLERQWLGGRKGLVASYFAEWRSVLDLKRQTALKAKRRAKAHAQIALLLSQWERGKADALLAQM</sequence>
<evidence type="ECO:0000313" key="2">
    <source>
        <dbReference type="EMBL" id="OLP95421.1"/>
    </source>
</evidence>
<comment type="caution">
    <text evidence="2">The sequence shown here is derived from an EMBL/GenBank/DDBJ whole genome shotgun (WGS) entry which is preliminary data.</text>
</comment>
<dbReference type="OrthoDB" id="496981at2759"/>
<dbReference type="AlphaFoldDB" id="A0A1Q9DJU3"/>
<feature type="coiled-coil region" evidence="1">
    <location>
        <begin position="248"/>
        <end position="282"/>
    </location>
</feature>
<dbReference type="EMBL" id="LSRX01000503">
    <property type="protein sequence ID" value="OLP95421.1"/>
    <property type="molecule type" value="Genomic_DNA"/>
</dbReference>